<keyword evidence="5" id="KW-0472">Membrane</keyword>
<dbReference type="InterPro" id="IPR011250">
    <property type="entry name" value="OMP/PagP_B-barrel"/>
</dbReference>
<feature type="signal peptide" evidence="8">
    <location>
        <begin position="1"/>
        <end position="27"/>
    </location>
</feature>
<evidence type="ECO:0000256" key="2">
    <source>
        <dbReference type="ARBA" id="ARBA00006368"/>
    </source>
</evidence>
<dbReference type="GO" id="GO:0009279">
    <property type="term" value="C:cell outer membrane"/>
    <property type="evidence" value="ECO:0007669"/>
    <property type="project" value="UniProtKB-SubCell"/>
</dbReference>
<evidence type="ECO:0000256" key="1">
    <source>
        <dbReference type="ARBA" id="ARBA00004442"/>
    </source>
</evidence>
<keyword evidence="10" id="KW-1185">Reference proteome</keyword>
<evidence type="ECO:0000313" key="9">
    <source>
        <dbReference type="EMBL" id="GGC81204.1"/>
    </source>
</evidence>
<dbReference type="EMBL" id="BMED01000003">
    <property type="protein sequence ID" value="GGC81204.1"/>
    <property type="molecule type" value="Genomic_DNA"/>
</dbReference>
<evidence type="ECO:0008006" key="11">
    <source>
        <dbReference type="Google" id="ProtNLM"/>
    </source>
</evidence>
<organism evidence="9 10">
    <name type="scientific">Undibacterium terreum</name>
    <dbReference type="NCBI Taxonomy" id="1224302"/>
    <lineage>
        <taxon>Bacteria</taxon>
        <taxon>Pseudomonadati</taxon>
        <taxon>Pseudomonadota</taxon>
        <taxon>Betaproteobacteria</taxon>
        <taxon>Burkholderiales</taxon>
        <taxon>Oxalobacteraceae</taxon>
        <taxon>Undibacterium</taxon>
    </lineage>
</organism>
<evidence type="ECO:0000256" key="4">
    <source>
        <dbReference type="ARBA" id="ARBA00022729"/>
    </source>
</evidence>
<evidence type="ECO:0000256" key="7">
    <source>
        <dbReference type="ARBA" id="ARBA00023315"/>
    </source>
</evidence>
<feature type="chain" id="PRO_5037065253" description="Antimicrobial peptide resistance and lipid A acylation PagP" evidence="8">
    <location>
        <begin position="28"/>
        <end position="192"/>
    </location>
</feature>
<keyword evidence="4 8" id="KW-0732">Signal</keyword>
<keyword evidence="6" id="KW-0998">Cell outer membrane</keyword>
<dbReference type="Gene3D" id="2.40.160.20">
    <property type="match status" value="1"/>
</dbReference>
<comment type="subcellular location">
    <subcellularLocation>
        <location evidence="1">Cell outer membrane</location>
    </subcellularLocation>
</comment>
<dbReference type="Pfam" id="PF07017">
    <property type="entry name" value="PagP"/>
    <property type="match status" value="1"/>
</dbReference>
<comment type="caution">
    <text evidence="9">The sequence shown here is derived from an EMBL/GenBank/DDBJ whole genome shotgun (WGS) entry which is preliminary data.</text>
</comment>
<keyword evidence="3" id="KW-0808">Transferase</keyword>
<sequence length="192" mass="21697">MPMKLLKNLPLLITLFSLFTLPAISHAQQATESRWEEEKDRIHEIIDDGQTSVLVSGYAHHGRGTYTAERLKELNERAWGLGYAKTLRNEKDNEEIVYAFGIEDSHYKPQLMAGYAYQWVAPLGGNWEAAGGFTAMMVSRQDYFHGTPFPVVLPLVSVGTRSTKLMASYVPRLSKNKGNGDVLLLFMRFDIK</sequence>
<dbReference type="AlphaFoldDB" id="A0A916UNU3"/>
<keyword evidence="7" id="KW-0012">Acyltransferase</keyword>
<accession>A0A916UNU3</accession>
<reference evidence="9" key="2">
    <citation type="submission" date="2020-09" db="EMBL/GenBank/DDBJ databases">
        <authorList>
            <person name="Sun Q."/>
            <person name="Zhou Y."/>
        </authorList>
    </citation>
    <scope>NUCLEOTIDE SEQUENCE</scope>
    <source>
        <strain evidence="9">CGMCC 1.10998</strain>
    </source>
</reference>
<dbReference type="SUPFAM" id="SSF56925">
    <property type="entry name" value="OMPA-like"/>
    <property type="match status" value="1"/>
</dbReference>
<evidence type="ECO:0000313" key="10">
    <source>
        <dbReference type="Proteomes" id="UP000637423"/>
    </source>
</evidence>
<proteinExistence type="inferred from homology"/>
<evidence type="ECO:0000256" key="6">
    <source>
        <dbReference type="ARBA" id="ARBA00023237"/>
    </source>
</evidence>
<gene>
    <name evidence="9" type="ORF">GCM10011396_30510</name>
</gene>
<protein>
    <recommendedName>
        <fullName evidence="11">Antimicrobial peptide resistance and lipid A acylation PagP</fullName>
    </recommendedName>
</protein>
<dbReference type="Proteomes" id="UP000637423">
    <property type="component" value="Unassembled WGS sequence"/>
</dbReference>
<comment type="similarity">
    <text evidence="2">Belongs to the lipid A palmitoyltransferase family.</text>
</comment>
<evidence type="ECO:0000256" key="3">
    <source>
        <dbReference type="ARBA" id="ARBA00022679"/>
    </source>
</evidence>
<name>A0A916UNU3_9BURK</name>
<reference evidence="9" key="1">
    <citation type="journal article" date="2014" name="Int. J. Syst. Evol. Microbiol.">
        <title>Complete genome sequence of Corynebacterium casei LMG S-19264T (=DSM 44701T), isolated from a smear-ripened cheese.</title>
        <authorList>
            <consortium name="US DOE Joint Genome Institute (JGI-PGF)"/>
            <person name="Walter F."/>
            <person name="Albersmeier A."/>
            <person name="Kalinowski J."/>
            <person name="Ruckert C."/>
        </authorList>
    </citation>
    <scope>NUCLEOTIDE SEQUENCE</scope>
    <source>
        <strain evidence="9">CGMCC 1.10998</strain>
    </source>
</reference>
<evidence type="ECO:0000256" key="5">
    <source>
        <dbReference type="ARBA" id="ARBA00023136"/>
    </source>
</evidence>
<dbReference type="InterPro" id="IPR009746">
    <property type="entry name" value="LipidA_acyl_PagP"/>
</dbReference>
<dbReference type="GO" id="GO:0016746">
    <property type="term" value="F:acyltransferase activity"/>
    <property type="evidence" value="ECO:0007669"/>
    <property type="project" value="UniProtKB-KW"/>
</dbReference>
<evidence type="ECO:0000256" key="8">
    <source>
        <dbReference type="SAM" id="SignalP"/>
    </source>
</evidence>